<accession>A0A0U3MX40</accession>
<gene>
    <name evidence="1" type="ORF">RD2015_17</name>
</gene>
<evidence type="ECO:0000313" key="2">
    <source>
        <dbReference type="Proteomes" id="UP000060699"/>
    </source>
</evidence>
<dbReference type="EMBL" id="CP013729">
    <property type="protein sequence ID" value="ALV04523.1"/>
    <property type="molecule type" value="Genomic_DNA"/>
</dbReference>
<name>A0A0U3MX40_9BURK</name>
<organism evidence="1 2">
    <name type="scientific">Roseateles depolymerans</name>
    <dbReference type="NCBI Taxonomy" id="76731"/>
    <lineage>
        <taxon>Bacteria</taxon>
        <taxon>Pseudomonadati</taxon>
        <taxon>Pseudomonadota</taxon>
        <taxon>Betaproteobacteria</taxon>
        <taxon>Burkholderiales</taxon>
        <taxon>Sphaerotilaceae</taxon>
        <taxon>Roseateles</taxon>
    </lineage>
</organism>
<dbReference type="STRING" id="76731.RD2015_17"/>
<proteinExistence type="predicted"/>
<dbReference type="AlphaFoldDB" id="A0A0U3MX40"/>
<dbReference type="KEGG" id="rdp:RD2015_17"/>
<dbReference type="Proteomes" id="UP000060699">
    <property type="component" value="Chromosome"/>
</dbReference>
<protein>
    <submittedName>
        <fullName evidence="1">Uncharacterized protein</fullName>
    </submittedName>
</protein>
<keyword evidence="2" id="KW-1185">Reference proteome</keyword>
<reference evidence="1 2" key="1">
    <citation type="submission" date="2015-12" db="EMBL/GenBank/DDBJ databases">
        <title>Complete genome of Roseateles depolymerans KCTC 42856.</title>
        <authorList>
            <person name="Kim K.M."/>
        </authorList>
    </citation>
    <scope>NUCLEOTIDE SEQUENCE [LARGE SCALE GENOMIC DNA]</scope>
    <source>
        <strain evidence="1 2">KCTC 42856</strain>
    </source>
</reference>
<evidence type="ECO:0000313" key="1">
    <source>
        <dbReference type="EMBL" id="ALV04523.1"/>
    </source>
</evidence>
<sequence>MNHSSLIATDFLPGAIDERFKTFVLMAQCANVDGGFTAQ</sequence>